<accession>A0A1H6L558</accession>
<dbReference type="Proteomes" id="UP000198988">
    <property type="component" value="Unassembled WGS sequence"/>
</dbReference>
<dbReference type="AlphaFoldDB" id="A0A1H6L558"/>
<proteinExistence type="predicted"/>
<evidence type="ECO:0000313" key="1">
    <source>
        <dbReference type="EMBL" id="SEH80388.1"/>
    </source>
</evidence>
<reference evidence="2" key="1">
    <citation type="submission" date="2016-06" db="EMBL/GenBank/DDBJ databases">
        <authorList>
            <person name="Petersen J."/>
            <person name="Sayavedra L."/>
        </authorList>
    </citation>
    <scope>NUCLEOTIDE SEQUENCE [LARGE SCALE GENOMIC DNA]</scope>
    <source>
        <strain evidence="2">BazSymA</strain>
    </source>
</reference>
<protein>
    <submittedName>
        <fullName evidence="1">Uncharacterized protein</fullName>
    </submittedName>
</protein>
<sequence length="47" mass="5494">MLEWNILTKFGFFKSLTWTIPQWHRKDICQSSSGLLMSAFAVIPLNH</sequence>
<name>A0A1H6L558_9GAMM</name>
<gene>
    <name evidence="1" type="ORF">BAZSYMA_ACONTIG04706_4</name>
</gene>
<organism evidence="1 2">
    <name type="scientific">Bathymodiolus azoricus thioautotrophic gill symbiont</name>
    <dbReference type="NCBI Taxonomy" id="235205"/>
    <lineage>
        <taxon>Bacteria</taxon>
        <taxon>Pseudomonadati</taxon>
        <taxon>Pseudomonadota</taxon>
        <taxon>Gammaproteobacteria</taxon>
        <taxon>sulfur-oxidizing symbionts</taxon>
    </lineage>
</organism>
<evidence type="ECO:0000313" key="2">
    <source>
        <dbReference type="Proteomes" id="UP000198988"/>
    </source>
</evidence>
<dbReference type="EMBL" id="CDSC02000222">
    <property type="protein sequence ID" value="SEH80388.1"/>
    <property type="molecule type" value="Genomic_DNA"/>
</dbReference>